<evidence type="ECO:0000313" key="3">
    <source>
        <dbReference type="Proteomes" id="UP000257479"/>
    </source>
</evidence>
<evidence type="ECO:0000313" key="2">
    <source>
        <dbReference type="EMBL" id="HAN24580.1"/>
    </source>
</evidence>
<evidence type="ECO:0000259" key="1">
    <source>
        <dbReference type="PROSITE" id="PS51502"/>
    </source>
</evidence>
<accession>A0A3C1KD29</accession>
<name>A0A3C1KD29_9MICO</name>
<dbReference type="Proteomes" id="UP000257479">
    <property type="component" value="Unassembled WGS sequence"/>
</dbReference>
<comment type="caution">
    <text evidence="2">The sequence shown here is derived from an EMBL/GenBank/DDBJ whole genome shotgun (WGS) entry which is preliminary data.</text>
</comment>
<dbReference type="Pfam" id="PF07876">
    <property type="entry name" value="Dabb"/>
    <property type="match status" value="1"/>
</dbReference>
<reference evidence="2 3" key="1">
    <citation type="journal article" date="2018" name="Nat. Biotechnol.">
        <title>A standardized bacterial taxonomy based on genome phylogeny substantially revises the tree of life.</title>
        <authorList>
            <person name="Parks D.H."/>
            <person name="Chuvochina M."/>
            <person name="Waite D.W."/>
            <person name="Rinke C."/>
            <person name="Skarshewski A."/>
            <person name="Chaumeil P.A."/>
            <person name="Hugenholtz P."/>
        </authorList>
    </citation>
    <scope>NUCLEOTIDE SEQUENCE [LARGE SCALE GENOMIC DNA]</scope>
    <source>
        <strain evidence="2">UBA9152</strain>
    </source>
</reference>
<dbReference type="EMBL" id="DMNG01000144">
    <property type="protein sequence ID" value="HAN24580.1"/>
    <property type="molecule type" value="Genomic_DNA"/>
</dbReference>
<proteinExistence type="predicted"/>
<organism evidence="2 3">
    <name type="scientific">Microbacterium ginsengisoli</name>
    <dbReference type="NCBI Taxonomy" id="400772"/>
    <lineage>
        <taxon>Bacteria</taxon>
        <taxon>Bacillati</taxon>
        <taxon>Actinomycetota</taxon>
        <taxon>Actinomycetes</taxon>
        <taxon>Micrococcales</taxon>
        <taxon>Microbacteriaceae</taxon>
        <taxon>Microbacterium</taxon>
    </lineage>
</organism>
<dbReference type="SMART" id="SM00886">
    <property type="entry name" value="Dabb"/>
    <property type="match status" value="1"/>
</dbReference>
<feature type="domain" description="Stress-response A/B barrel" evidence="1">
    <location>
        <begin position="2"/>
        <end position="95"/>
    </location>
</feature>
<sequence length="103" mass="11098">MILHLATFHWNDDVTDDDVTALTDALTEMAQGIPELRGYRCGPNLHLRPQGADYGVAALVDDAAGLDAYLDSHAHGEVYRTLLGRMIASRGAVQLEVPAGARL</sequence>
<dbReference type="AlphaFoldDB" id="A0A3C1KD29"/>
<dbReference type="SUPFAM" id="SSF54909">
    <property type="entry name" value="Dimeric alpha+beta barrel"/>
    <property type="match status" value="1"/>
</dbReference>
<dbReference type="Gene3D" id="3.30.70.100">
    <property type="match status" value="1"/>
</dbReference>
<protein>
    <submittedName>
        <fullName evidence="2">Stress protein</fullName>
    </submittedName>
</protein>
<dbReference type="PROSITE" id="PS51502">
    <property type="entry name" value="S_R_A_B_BARREL"/>
    <property type="match status" value="1"/>
</dbReference>
<dbReference type="InterPro" id="IPR011008">
    <property type="entry name" value="Dimeric_a/b-barrel"/>
</dbReference>
<gene>
    <name evidence="2" type="ORF">DCP95_08415</name>
</gene>
<dbReference type="RefSeq" id="WP_137878494.1">
    <property type="nucleotide sequence ID" value="NZ_JBOFAV010000009.1"/>
</dbReference>
<dbReference type="InterPro" id="IPR013097">
    <property type="entry name" value="Dabb"/>
</dbReference>